<feature type="compositionally biased region" description="Low complexity" evidence="1">
    <location>
        <begin position="535"/>
        <end position="547"/>
    </location>
</feature>
<feature type="region of interest" description="Disordered" evidence="1">
    <location>
        <begin position="1009"/>
        <end position="1034"/>
    </location>
</feature>
<evidence type="ECO:0000313" key="2">
    <source>
        <dbReference type="EMBL" id="WIA10018.1"/>
    </source>
</evidence>
<feature type="region of interest" description="Disordered" evidence="1">
    <location>
        <begin position="202"/>
        <end position="291"/>
    </location>
</feature>
<feature type="compositionally biased region" description="Polar residues" evidence="1">
    <location>
        <begin position="904"/>
        <end position="914"/>
    </location>
</feature>
<feature type="region of interest" description="Disordered" evidence="1">
    <location>
        <begin position="515"/>
        <end position="552"/>
    </location>
</feature>
<protein>
    <submittedName>
        <fullName evidence="2">Uncharacterized protein</fullName>
    </submittedName>
</protein>
<name>A0ABY8TLN5_TETOB</name>
<feature type="compositionally biased region" description="Low complexity" evidence="1">
    <location>
        <begin position="616"/>
        <end position="631"/>
    </location>
</feature>
<feature type="region of interest" description="Disordered" evidence="1">
    <location>
        <begin position="669"/>
        <end position="705"/>
    </location>
</feature>
<feature type="compositionally biased region" description="Low complexity" evidence="1">
    <location>
        <begin position="676"/>
        <end position="685"/>
    </location>
</feature>
<feature type="compositionally biased region" description="Polar residues" evidence="1">
    <location>
        <begin position="365"/>
        <end position="380"/>
    </location>
</feature>
<feature type="compositionally biased region" description="Polar residues" evidence="1">
    <location>
        <begin position="877"/>
        <end position="887"/>
    </location>
</feature>
<reference evidence="2 3" key="1">
    <citation type="submission" date="2023-05" db="EMBL/GenBank/DDBJ databases">
        <title>A 100% complete, gapless, phased diploid assembly of the Scenedesmus obliquus UTEX 3031 genome.</title>
        <authorList>
            <person name="Biondi T.C."/>
            <person name="Hanschen E.R."/>
            <person name="Kwon T."/>
            <person name="Eng W."/>
            <person name="Kruse C.P.S."/>
            <person name="Koehler S.I."/>
            <person name="Kunde Y."/>
            <person name="Gleasner C.D."/>
            <person name="You Mak K.T."/>
            <person name="Polle J."/>
            <person name="Hovde B.T."/>
            <person name="Starkenburg S.R."/>
        </authorList>
    </citation>
    <scope>NUCLEOTIDE SEQUENCE [LARGE SCALE GENOMIC DNA]</scope>
    <source>
        <strain evidence="2 3">DOE0152z</strain>
    </source>
</reference>
<proteinExistence type="predicted"/>
<feature type="compositionally biased region" description="Low complexity" evidence="1">
    <location>
        <begin position="261"/>
        <end position="279"/>
    </location>
</feature>
<dbReference type="EMBL" id="CP126209">
    <property type="protein sequence ID" value="WIA10018.1"/>
    <property type="molecule type" value="Genomic_DNA"/>
</dbReference>
<feature type="compositionally biased region" description="Low complexity" evidence="1">
    <location>
        <begin position="798"/>
        <end position="815"/>
    </location>
</feature>
<feature type="region of interest" description="Disordered" evidence="1">
    <location>
        <begin position="765"/>
        <end position="931"/>
    </location>
</feature>
<feature type="region of interest" description="Disordered" evidence="1">
    <location>
        <begin position="609"/>
        <end position="644"/>
    </location>
</feature>
<feature type="region of interest" description="Disordered" evidence="1">
    <location>
        <begin position="363"/>
        <end position="393"/>
    </location>
</feature>
<organism evidence="2 3">
    <name type="scientific">Tetradesmus obliquus</name>
    <name type="common">Green alga</name>
    <name type="synonym">Acutodesmus obliquus</name>
    <dbReference type="NCBI Taxonomy" id="3088"/>
    <lineage>
        <taxon>Eukaryota</taxon>
        <taxon>Viridiplantae</taxon>
        <taxon>Chlorophyta</taxon>
        <taxon>core chlorophytes</taxon>
        <taxon>Chlorophyceae</taxon>
        <taxon>CS clade</taxon>
        <taxon>Sphaeropleales</taxon>
        <taxon>Scenedesmaceae</taxon>
        <taxon>Tetradesmus</taxon>
    </lineage>
</organism>
<evidence type="ECO:0000313" key="3">
    <source>
        <dbReference type="Proteomes" id="UP001244341"/>
    </source>
</evidence>
<sequence length="1077" mass="110436">MVEPGGAAADPATHQALEQQLAAALRALSVRNDDVVRSCNSAFDEGAWIAATQLKAKESTAQELGQAFNPQVLAVLKRNADQLQELKQQHIAQKQMTRDTTKKLMWWASGQQHANTAAAADDLQADAVKHGRFKFFQLPGSSISSGANTASSGSSNQTAAALKFWQTGLPAGAAPRTFTDTHCGADQLQPQKSFTNLLFGKARRSSSGGGAPPAAAAPGSRRPSDAATNSWRSSNDGGSRRTSGRSSDSGTLRASASFGTQMMMPQQQPAAAQDQQQQQQGGGVWASLAAGEGPLSKSHSLLARTSLPQEHAVGKELECVAEDDREGRDSPQPAAGCILEPALMATFNPAQHSLQLSSLRAQLAGQGQSTSPVESFSFGNKQEDEQPHSPSFGLRASVSSRLRERGQSGDTAPGPLMRSSVALACIRMDPFDAPEPQPQPFVEKMRAEDQAMKAAGSAAREAGAAASNGLMGALRRSMGGALRTGAMAAAAPAALAAAAARPAGLLVRRQVQPPRPLLLDGSSPGPLTGGGGHMLGQQQAQQASPNPTAGQMPEFLDLDAAAKYAKGVHETSIDILGRPSVGHSKQLVNSSVAAVRLTDVYSATSGNLTPLSAGLTSIRRQSSSSQSSRTTLPPRARTSPRALVSEASMQAATMPAAGMGPLAAQHSSTMLHAKKQAGAAAAGHQEGSGPGRKSPWGWQSLGLPTGPGAPLADATIDPLTYPKGNKYAASWGLIDAAATAAASPGGGLSRQASAIAGGLSRQQSQAALQGQLSRQSSMTSQRQSPRYPEQQGAAGTPGRQYSAGAAGRYAQQAASVTPVESPRSAGGTPRRGSDSGRQGQGGGNAGKTLQSRRISDVGSAASDDSGAYASADEHSRASSFSGYTSAGSAGPDRSPGVARGAWQRGNSATQQGSGSRKMLSPIPVPPAFLQSTQPTSAQAAVAAAWSPNKHASAMVQAPAYMRSAYVSPEASAVQYGELPRGLAGAAAYSNQQQQPVMTAVDLARRNMRRTSSSGGATQGGVYGSRQPETPGYLGAARDNAAGVRGVGGAAGKAVYGPRQLQGRNGGRGLVAGGFEEY</sequence>
<evidence type="ECO:0000256" key="1">
    <source>
        <dbReference type="SAM" id="MobiDB-lite"/>
    </source>
</evidence>
<dbReference type="Proteomes" id="UP001244341">
    <property type="component" value="Chromosome 2b"/>
</dbReference>
<feature type="compositionally biased region" description="Low complexity" evidence="1">
    <location>
        <begin position="765"/>
        <end position="786"/>
    </location>
</feature>
<accession>A0ABY8TLN5</accession>
<gene>
    <name evidence="2" type="ORF">OEZ85_010230</name>
</gene>
<feature type="compositionally biased region" description="Low complexity" evidence="1">
    <location>
        <begin position="517"/>
        <end position="526"/>
    </location>
</feature>
<keyword evidence="3" id="KW-1185">Reference proteome</keyword>
<feature type="compositionally biased region" description="Low complexity" evidence="1">
    <location>
        <begin position="212"/>
        <end position="251"/>
    </location>
</feature>
<feature type="compositionally biased region" description="Low complexity" evidence="1">
    <location>
        <begin position="856"/>
        <end position="870"/>
    </location>
</feature>